<evidence type="ECO:0000259" key="2">
    <source>
        <dbReference type="Pfam" id="PF07581"/>
    </source>
</evidence>
<dbReference type="Pfam" id="PF07581">
    <property type="entry name" value="Glug"/>
    <property type="match status" value="2"/>
</dbReference>
<feature type="chain" id="PRO_5037320719" description="GLUG domain-containing protein" evidence="1">
    <location>
        <begin position="26"/>
        <end position="531"/>
    </location>
</feature>
<proteinExistence type="predicted"/>
<evidence type="ECO:0000313" key="3">
    <source>
        <dbReference type="EMBL" id="MBC8586513.1"/>
    </source>
</evidence>
<dbReference type="RefSeq" id="WP_262396229.1">
    <property type="nucleotide sequence ID" value="NZ_JACRTD010000013.1"/>
</dbReference>
<dbReference type="Gene3D" id="2.160.20.110">
    <property type="match status" value="1"/>
</dbReference>
<reference evidence="3" key="1">
    <citation type="submission" date="2020-08" db="EMBL/GenBank/DDBJ databases">
        <title>Genome public.</title>
        <authorList>
            <person name="Liu C."/>
            <person name="Sun Q."/>
        </authorList>
    </citation>
    <scope>NUCLEOTIDE SEQUENCE</scope>
    <source>
        <strain evidence="3">NSJ-64</strain>
    </source>
</reference>
<organism evidence="3 4">
    <name type="scientific">Youxingia wuxianensis</name>
    <dbReference type="NCBI Taxonomy" id="2763678"/>
    <lineage>
        <taxon>Bacteria</taxon>
        <taxon>Bacillati</taxon>
        <taxon>Bacillota</taxon>
        <taxon>Clostridia</taxon>
        <taxon>Eubacteriales</taxon>
        <taxon>Oscillospiraceae</taxon>
        <taxon>Youxingia</taxon>
    </lineage>
</organism>
<evidence type="ECO:0000313" key="4">
    <source>
        <dbReference type="Proteomes" id="UP000623678"/>
    </source>
</evidence>
<evidence type="ECO:0000256" key="1">
    <source>
        <dbReference type="SAM" id="SignalP"/>
    </source>
</evidence>
<comment type="caution">
    <text evidence="3">The sequence shown here is derived from an EMBL/GenBank/DDBJ whole genome shotgun (WGS) entry which is preliminary data.</text>
</comment>
<dbReference type="EMBL" id="JACRTD010000013">
    <property type="protein sequence ID" value="MBC8586513.1"/>
    <property type="molecule type" value="Genomic_DNA"/>
</dbReference>
<dbReference type="AlphaFoldDB" id="A0A926IJB2"/>
<feature type="signal peptide" evidence="1">
    <location>
        <begin position="1"/>
        <end position="25"/>
    </location>
</feature>
<dbReference type="InterPro" id="IPR011050">
    <property type="entry name" value="Pectin_lyase_fold/virulence"/>
</dbReference>
<gene>
    <name evidence="3" type="ORF">H8705_13070</name>
</gene>
<protein>
    <recommendedName>
        <fullName evidence="2">GLUG domain-containing protein</fullName>
    </recommendedName>
</protein>
<sequence>MKRLLIFTMALLMVFVCVSCNKAPAADPQPEGLQSGQEEKIPLSASVSSQMEQITPEDRLMRDYVSVYEKYLQGFNFSPDSGGIGMVLADYAFGYLNYVGDAGNCAVYKEGDTISHYTVSAKEALDICEMFFDPALFRDGLADLNYPVDFEPAAPVELELLEYETLENDIIELLVGRTLEGRELLPVKYTFQEYRVEGDPAAIFKGRLTKGEVIYRFVSVQDQPMQQTDEGETIVITRPSQLAELAKIVNSGDWKYQNIRYELGADIDMEGIEFTPIGTYIRTDRRDPAYTGFNGVFDGMGYTISNLSFEHGMGSVGFFAVVGRYGEVKNLTVTNSLFVSEEELSLENSQYSAAGGIAGQVLGGTLDNCVFEGDVSGIGQVGGIAGSISEGSTVQNCRFAGTVTGNHAVGGLIGATAQSNVVGCTAQGEVNAVTVAGASTPKEIGGFIGSNNNTYVERGIASVAVLTQASCEWIGSFMGYNYGDIISCFYNQDIAGEWKEIDAPYMGAEYTVNLTGLSQPEFDELGSDSLQ</sequence>
<accession>A0A926IJB2</accession>
<keyword evidence="4" id="KW-1185">Reference proteome</keyword>
<feature type="domain" description="GLUG" evidence="2">
    <location>
        <begin position="351"/>
        <end position="376"/>
    </location>
</feature>
<dbReference type="InterPro" id="IPR011493">
    <property type="entry name" value="GLUG"/>
</dbReference>
<dbReference type="SUPFAM" id="SSF51126">
    <property type="entry name" value="Pectin lyase-like"/>
    <property type="match status" value="1"/>
</dbReference>
<keyword evidence="1" id="KW-0732">Signal</keyword>
<name>A0A926IJB2_9FIRM</name>
<dbReference type="Proteomes" id="UP000623678">
    <property type="component" value="Unassembled WGS sequence"/>
</dbReference>
<feature type="domain" description="GLUG" evidence="2">
    <location>
        <begin position="405"/>
        <end position="431"/>
    </location>
</feature>